<dbReference type="Pfam" id="PF13393">
    <property type="entry name" value="tRNA-synt_His"/>
    <property type="match status" value="1"/>
</dbReference>
<dbReference type="InterPro" id="IPR004516">
    <property type="entry name" value="HisRS/HisZ"/>
</dbReference>
<dbReference type="CDD" id="cd00773">
    <property type="entry name" value="HisRS-like_core"/>
    <property type="match status" value="1"/>
</dbReference>
<keyword evidence="8" id="KW-0934">Plastid</keyword>
<dbReference type="SUPFAM" id="SSF52954">
    <property type="entry name" value="Class II aaRS ABD-related"/>
    <property type="match status" value="1"/>
</dbReference>
<dbReference type="PANTHER" id="PTHR43707:SF1">
    <property type="entry name" value="HISTIDINE--TRNA LIGASE, MITOCHONDRIAL-RELATED"/>
    <property type="match status" value="1"/>
</dbReference>
<dbReference type="GO" id="GO:0005524">
    <property type="term" value="F:ATP binding"/>
    <property type="evidence" value="ECO:0007669"/>
    <property type="project" value="InterPro"/>
</dbReference>
<feature type="binding site" evidence="6">
    <location>
        <position position="127"/>
    </location>
    <ligand>
        <name>L-histidine</name>
        <dbReference type="ChEBI" id="CHEBI:57595"/>
    </ligand>
</feature>
<feature type="domain" description="Aminoacyl-transfer RNA synthetases class-II family profile" evidence="7">
    <location>
        <begin position="1"/>
        <end position="315"/>
    </location>
</feature>
<dbReference type="InterPro" id="IPR015807">
    <property type="entry name" value="His-tRNA-ligase"/>
</dbReference>
<feature type="binding site" evidence="6">
    <location>
        <position position="113"/>
    </location>
    <ligand>
        <name>L-histidine</name>
        <dbReference type="ChEBI" id="CHEBI:57595"/>
    </ligand>
</feature>
<name>A0A9Y1I2E8_9RHOD</name>
<feature type="binding site" evidence="6">
    <location>
        <position position="258"/>
    </location>
    <ligand>
        <name>L-histidine</name>
        <dbReference type="ChEBI" id="CHEBI:57595"/>
    </ligand>
</feature>
<dbReference type="HAMAP" id="MF_00127">
    <property type="entry name" value="His_tRNA_synth"/>
    <property type="match status" value="1"/>
</dbReference>
<evidence type="ECO:0000256" key="1">
    <source>
        <dbReference type="ARBA" id="ARBA00008226"/>
    </source>
</evidence>
<dbReference type="InterPro" id="IPR041715">
    <property type="entry name" value="HisRS-like_core"/>
</dbReference>
<dbReference type="SUPFAM" id="SSF55681">
    <property type="entry name" value="Class II aaRS and biotin synthetases"/>
    <property type="match status" value="1"/>
</dbReference>
<evidence type="ECO:0000256" key="4">
    <source>
        <dbReference type="ARBA" id="ARBA00030619"/>
    </source>
</evidence>
<dbReference type="GO" id="GO:0006427">
    <property type="term" value="P:histidyl-tRNA aminoacylation"/>
    <property type="evidence" value="ECO:0007669"/>
    <property type="project" value="InterPro"/>
</dbReference>
<dbReference type="EC" id="6.1.1.21" evidence="2"/>
<dbReference type="GO" id="GO:0005737">
    <property type="term" value="C:cytoplasm"/>
    <property type="evidence" value="ECO:0007669"/>
    <property type="project" value="InterPro"/>
</dbReference>
<gene>
    <name evidence="8" type="primary">syh</name>
    <name evidence="8" type="ORF">GRSY_024</name>
</gene>
<dbReference type="InterPro" id="IPR004154">
    <property type="entry name" value="Anticodon-bd"/>
</dbReference>
<evidence type="ECO:0000256" key="3">
    <source>
        <dbReference type="ARBA" id="ARBA00022741"/>
    </source>
</evidence>
<keyword evidence="8" id="KW-0436">Ligase</keyword>
<evidence type="ECO:0000259" key="7">
    <source>
        <dbReference type="PROSITE" id="PS50862"/>
    </source>
</evidence>
<dbReference type="InterPro" id="IPR036621">
    <property type="entry name" value="Anticodon-bd_dom_sf"/>
</dbReference>
<organism evidence="8">
    <name type="scientific">Gronococcus sybilensis</name>
    <dbReference type="NCBI Taxonomy" id="3028029"/>
    <lineage>
        <taxon>Eukaryota</taxon>
        <taxon>Rhodophyta</taxon>
        <taxon>Bangiophyceae</taxon>
        <taxon>Cavernulicolales</taxon>
        <taxon>Cavernulicolaceae</taxon>
        <taxon>Gronococcus</taxon>
    </lineage>
</organism>
<feature type="binding site" evidence="6">
    <location>
        <begin position="82"/>
        <end position="84"/>
    </location>
    <ligand>
        <name>L-histidine</name>
        <dbReference type="ChEBI" id="CHEBI:57595"/>
    </ligand>
</feature>
<comment type="similarity">
    <text evidence="1">Belongs to the class-II aminoacyl-tRNA synthetase family.</text>
</comment>
<comment type="catalytic activity">
    <reaction evidence="5">
        <text>tRNA(His) + L-histidine + ATP = L-histidyl-tRNA(His) + AMP + diphosphate + H(+)</text>
        <dbReference type="Rhea" id="RHEA:17313"/>
        <dbReference type="Rhea" id="RHEA-COMP:9665"/>
        <dbReference type="Rhea" id="RHEA-COMP:9689"/>
        <dbReference type="ChEBI" id="CHEBI:15378"/>
        <dbReference type="ChEBI" id="CHEBI:30616"/>
        <dbReference type="ChEBI" id="CHEBI:33019"/>
        <dbReference type="ChEBI" id="CHEBI:57595"/>
        <dbReference type="ChEBI" id="CHEBI:78442"/>
        <dbReference type="ChEBI" id="CHEBI:78527"/>
        <dbReference type="ChEBI" id="CHEBI:456215"/>
        <dbReference type="EC" id="6.1.1.21"/>
    </reaction>
</comment>
<evidence type="ECO:0000313" key="8">
    <source>
        <dbReference type="EMBL" id="WDA99029.1"/>
    </source>
</evidence>
<geneLocation type="plastid" evidence="8"/>
<evidence type="ECO:0000256" key="6">
    <source>
        <dbReference type="PIRSR" id="PIRSR001549-1"/>
    </source>
</evidence>
<dbReference type="Gene3D" id="3.30.930.10">
    <property type="entry name" value="Bira Bifunctional Protein, Domain 2"/>
    <property type="match status" value="1"/>
</dbReference>
<dbReference type="GO" id="GO:0004821">
    <property type="term" value="F:histidine-tRNA ligase activity"/>
    <property type="evidence" value="ECO:0007669"/>
    <property type="project" value="UniProtKB-EC"/>
</dbReference>
<feature type="binding site" evidence="6">
    <location>
        <position position="131"/>
    </location>
    <ligand>
        <name>L-histidine</name>
        <dbReference type="ChEBI" id="CHEBI:57595"/>
    </ligand>
</feature>
<proteinExistence type="inferred from homology"/>
<dbReference type="EMBL" id="OP616812">
    <property type="protein sequence ID" value="WDA99029.1"/>
    <property type="molecule type" value="Genomic_DNA"/>
</dbReference>
<dbReference type="NCBIfam" id="TIGR00442">
    <property type="entry name" value="hisS"/>
    <property type="match status" value="1"/>
</dbReference>
<dbReference type="InterPro" id="IPR006195">
    <property type="entry name" value="aa-tRNA-synth_II"/>
</dbReference>
<dbReference type="InterPro" id="IPR045864">
    <property type="entry name" value="aa-tRNA-synth_II/BPL/LPL"/>
</dbReference>
<dbReference type="PANTHER" id="PTHR43707">
    <property type="entry name" value="HISTIDYL-TRNA SYNTHETASE"/>
    <property type="match status" value="1"/>
</dbReference>
<accession>A0A9Y1I2E8</accession>
<dbReference type="PROSITE" id="PS50862">
    <property type="entry name" value="AA_TRNA_LIGASE_II"/>
    <property type="match status" value="1"/>
</dbReference>
<reference evidence="8" key="1">
    <citation type="journal article" date="2023" name="J. Phycol.">
        <title>Revised classification of the Cyanidiophyceae based on plastid genome data with descriptions of the Cavernulicolales ord. nov. and Galdieriales ord. nov. (Rhodophyta).</title>
        <authorList>
            <person name="Park S.I."/>
            <person name="Cho C.H."/>
            <person name="Ciniglia C."/>
            <person name="Huang T.Y."/>
            <person name="Liu S.L."/>
            <person name="Bustamante D.E."/>
            <person name="Calderon M.S."/>
            <person name="Mansilla A."/>
            <person name="McDermott T."/>
            <person name="Andersen R.A."/>
            <person name="Yoon H.S."/>
        </authorList>
    </citation>
    <scope>NUCLEOTIDE SEQUENCE</scope>
</reference>
<feature type="binding site" evidence="6">
    <location>
        <begin position="262"/>
        <end position="263"/>
    </location>
    <ligand>
        <name>L-histidine</name>
        <dbReference type="ChEBI" id="CHEBI:57595"/>
    </ligand>
</feature>
<keyword evidence="3" id="KW-0547">Nucleotide-binding</keyword>
<protein>
    <recommendedName>
        <fullName evidence="2">histidine--tRNA ligase</fullName>
        <ecNumber evidence="2">6.1.1.21</ecNumber>
    </recommendedName>
    <alternativeName>
        <fullName evidence="4">Histidyl-tRNA synthetase</fullName>
    </alternativeName>
</protein>
<sequence>MTSIKITRGTKDILPQETYYWQVIEDTARKTLGLANYEQIRTPIFENEELFLRSIGENTDIVSKEMYTFTDQGDRKITLRPEGTAGIIRAYIENQLYLNKSPQRLWYFGPMFRYERPQFGRQRQFHQLGIECIGNQDSRSDVEVIDMVYRILNALEIPNLKLCINSIGDFKDRELYKEALKHYMEPYKNNLDHDSRKRLQNNPLRILDTKDFNTQTILKQAPNILDFISDSSLKRFNKVREYLELLGIQYTVDPHLVRGLDYYTHTAFEIKVEEGNNDSTICGGGRYDLLTQQLGGPQTSAVGCAIGIERILTLMNQSKKNDQIDFYIATQGEEAASKSLLVAKTLRDNSFSVYLDLNNINFRKQVKRASKMSAKACIFLGEQECLDRNITVKWLEKFKQDHIQEEKLESYIKYETS</sequence>
<dbReference type="AlphaFoldDB" id="A0A9Y1I2E8"/>
<evidence type="ECO:0000256" key="5">
    <source>
        <dbReference type="ARBA" id="ARBA00047639"/>
    </source>
</evidence>
<evidence type="ECO:0000256" key="2">
    <source>
        <dbReference type="ARBA" id="ARBA00012815"/>
    </source>
</evidence>
<dbReference type="PIRSF" id="PIRSF001549">
    <property type="entry name" value="His-tRNA_synth"/>
    <property type="match status" value="1"/>
</dbReference>
<dbReference type="Pfam" id="PF03129">
    <property type="entry name" value="HGTP_anticodon"/>
    <property type="match status" value="1"/>
</dbReference>
<dbReference type="Gene3D" id="3.40.50.800">
    <property type="entry name" value="Anticodon-binding domain"/>
    <property type="match status" value="1"/>
</dbReference>